<sequence>MIATKTINLEKRLQAAAMKEKEKQAELNEKGKMKEKLTPEIEKLSKQLNMLPPKQLNMPPGDRQKREINMLPYGALAQECIVSVLDCHQKMLARKQEEWTRLSQVLENINQLLRGKAAFPGK</sequence>
<dbReference type="EMBL" id="GGEC01076632">
    <property type="protein sequence ID" value="MBX57116.1"/>
    <property type="molecule type" value="Transcribed_RNA"/>
</dbReference>
<accession>A0A2P2PQV1</accession>
<dbReference type="AlphaFoldDB" id="A0A2P2PQV1"/>
<reference evidence="1" key="1">
    <citation type="submission" date="2018-02" db="EMBL/GenBank/DDBJ databases">
        <title>Rhizophora mucronata_Transcriptome.</title>
        <authorList>
            <person name="Meera S.P."/>
            <person name="Sreeshan A."/>
            <person name="Augustine A."/>
        </authorList>
    </citation>
    <scope>NUCLEOTIDE SEQUENCE</scope>
    <source>
        <tissue evidence="1">Leaf</tissue>
    </source>
</reference>
<organism evidence="1">
    <name type="scientific">Rhizophora mucronata</name>
    <name type="common">Asiatic mangrove</name>
    <dbReference type="NCBI Taxonomy" id="61149"/>
    <lineage>
        <taxon>Eukaryota</taxon>
        <taxon>Viridiplantae</taxon>
        <taxon>Streptophyta</taxon>
        <taxon>Embryophyta</taxon>
        <taxon>Tracheophyta</taxon>
        <taxon>Spermatophyta</taxon>
        <taxon>Magnoliopsida</taxon>
        <taxon>eudicotyledons</taxon>
        <taxon>Gunneridae</taxon>
        <taxon>Pentapetalae</taxon>
        <taxon>rosids</taxon>
        <taxon>fabids</taxon>
        <taxon>Malpighiales</taxon>
        <taxon>Rhizophoraceae</taxon>
        <taxon>Rhizophora</taxon>
    </lineage>
</organism>
<name>A0A2P2PQV1_RHIMU</name>
<proteinExistence type="predicted"/>
<protein>
    <submittedName>
        <fullName evidence="1">Uncharacterized protein MANES_12G050500</fullName>
    </submittedName>
</protein>
<evidence type="ECO:0000313" key="1">
    <source>
        <dbReference type="EMBL" id="MBX57116.1"/>
    </source>
</evidence>